<name>A0A382DL00_9ZZZZ</name>
<dbReference type="PROSITE" id="PS50005">
    <property type="entry name" value="TPR"/>
    <property type="match status" value="1"/>
</dbReference>
<dbReference type="GO" id="GO:0120147">
    <property type="term" value="F:formylglycine-generating oxidase activity"/>
    <property type="evidence" value="ECO:0007669"/>
    <property type="project" value="TreeGrafter"/>
</dbReference>
<dbReference type="AlphaFoldDB" id="A0A382DL00"/>
<feature type="non-terminal residue" evidence="2">
    <location>
        <position position="1"/>
    </location>
</feature>
<dbReference type="InterPro" id="IPR051043">
    <property type="entry name" value="Sulfatase_Mod_Factor_Kinase"/>
</dbReference>
<dbReference type="PANTHER" id="PTHR23150">
    <property type="entry name" value="SULFATASE MODIFYING FACTOR 1, 2"/>
    <property type="match status" value="1"/>
</dbReference>
<gene>
    <name evidence="2" type="ORF">METZ01_LOCUS191994</name>
</gene>
<proteinExistence type="predicted"/>
<reference evidence="2" key="1">
    <citation type="submission" date="2018-05" db="EMBL/GenBank/DDBJ databases">
        <authorList>
            <person name="Lanie J.A."/>
            <person name="Ng W.-L."/>
            <person name="Kazmierczak K.M."/>
            <person name="Andrzejewski T.M."/>
            <person name="Davidsen T.M."/>
            <person name="Wayne K.J."/>
            <person name="Tettelin H."/>
            <person name="Glass J.I."/>
            <person name="Rusch D."/>
            <person name="Podicherti R."/>
            <person name="Tsui H.-C.T."/>
            <person name="Winkler M.E."/>
        </authorList>
    </citation>
    <scope>NUCLEOTIDE SEQUENCE</scope>
</reference>
<dbReference type="InterPro" id="IPR016187">
    <property type="entry name" value="CTDL_fold"/>
</dbReference>
<protein>
    <recommendedName>
        <fullName evidence="1">Sulfatase-modifying factor enzyme-like domain-containing protein</fullName>
    </recommendedName>
</protein>
<dbReference type="InterPro" id="IPR042095">
    <property type="entry name" value="SUMF_sf"/>
</dbReference>
<organism evidence="2">
    <name type="scientific">marine metagenome</name>
    <dbReference type="NCBI Taxonomy" id="408172"/>
    <lineage>
        <taxon>unclassified sequences</taxon>
        <taxon>metagenomes</taxon>
        <taxon>ecological metagenomes</taxon>
    </lineage>
</organism>
<dbReference type="EMBL" id="UINC01039942">
    <property type="protein sequence ID" value="SVB39140.1"/>
    <property type="molecule type" value="Genomic_DNA"/>
</dbReference>
<dbReference type="Pfam" id="PF14559">
    <property type="entry name" value="TPR_19"/>
    <property type="match status" value="1"/>
</dbReference>
<dbReference type="Pfam" id="PF03781">
    <property type="entry name" value="FGE-sulfatase"/>
    <property type="match status" value="1"/>
</dbReference>
<dbReference type="InterPro" id="IPR011990">
    <property type="entry name" value="TPR-like_helical_dom_sf"/>
</dbReference>
<feature type="domain" description="Sulfatase-modifying factor enzyme-like" evidence="1">
    <location>
        <begin position="203"/>
        <end position="438"/>
    </location>
</feature>
<dbReference type="SUPFAM" id="SSF48452">
    <property type="entry name" value="TPR-like"/>
    <property type="match status" value="1"/>
</dbReference>
<sequence length="440" mass="49537">RPLQSFVIFVLFQFLFFSIFVNLSQANENSRLMKLGNKALVTGEYKAAEDFFKKVLELQPGNYLATRELVEVKIKLNKLNEGLSLLNDLLKLPVAKGRDILVYMEGDPNPLNAELVDETVMVIDKSAQQENDEFSKFLKDGPIEPVPHYRVYFKKTGKMKLLSKSKNRIKYLGIPAATREKIMVLKSQVKKKLISSTNVKPKEEMVSIKAGCFQMGSKAGDPDELPVHEVCISSFKLSKYEVRQKNYQAVMKVNPSENVGADHPVDSVSWLDARDYCKKMGFRLPSEAEWEYAARGGTQTEFYWGNKVTGKEGNFCDSTCEMNIREPRVSDGFRHTAPIGSFPPNPFGLHDMSGNVSEWVQDWLDVEKNYYMVSPKKDPPGPRPELDTCAGVCAGAASITHKIYRGGAWNQSVSEMRSANRRESHFQLQAAGNGFRCASN</sequence>
<evidence type="ECO:0000259" key="1">
    <source>
        <dbReference type="Pfam" id="PF03781"/>
    </source>
</evidence>
<dbReference type="Gene3D" id="3.90.1580.10">
    <property type="entry name" value="paralog of FGE (formylglycine-generating enzyme)"/>
    <property type="match status" value="1"/>
</dbReference>
<evidence type="ECO:0000313" key="2">
    <source>
        <dbReference type="EMBL" id="SVB39140.1"/>
    </source>
</evidence>
<dbReference type="InterPro" id="IPR005532">
    <property type="entry name" value="SUMF_dom"/>
</dbReference>
<dbReference type="Gene3D" id="1.25.40.10">
    <property type="entry name" value="Tetratricopeptide repeat domain"/>
    <property type="match status" value="1"/>
</dbReference>
<dbReference type="SUPFAM" id="SSF56436">
    <property type="entry name" value="C-type lectin-like"/>
    <property type="match status" value="1"/>
</dbReference>
<dbReference type="PANTHER" id="PTHR23150:SF19">
    <property type="entry name" value="FORMYLGLYCINE-GENERATING ENZYME"/>
    <property type="match status" value="1"/>
</dbReference>
<accession>A0A382DL00</accession>
<dbReference type="InterPro" id="IPR019734">
    <property type="entry name" value="TPR_rpt"/>
</dbReference>